<name>A0AAU7CQH9_9BACT</name>
<evidence type="ECO:0000256" key="3">
    <source>
        <dbReference type="ARBA" id="ARBA00023002"/>
    </source>
</evidence>
<keyword evidence="2" id="KW-0223">Dioxygenase</keyword>
<dbReference type="GO" id="GO:0051213">
    <property type="term" value="F:dioxygenase activity"/>
    <property type="evidence" value="ECO:0007669"/>
    <property type="project" value="UniProtKB-KW"/>
</dbReference>
<reference evidence="5" key="1">
    <citation type="submission" date="2024-05" db="EMBL/GenBank/DDBJ databases">
        <title>Planctomycetes of the genus Singulisphaera possess chitinolytic capabilities.</title>
        <authorList>
            <person name="Ivanova A."/>
        </authorList>
    </citation>
    <scope>NUCLEOTIDE SEQUENCE</scope>
    <source>
        <strain evidence="5">Ch08T</strain>
    </source>
</reference>
<dbReference type="AlphaFoldDB" id="A0AAU7CQH9"/>
<accession>A0AAU7CQH9</accession>
<dbReference type="RefSeq" id="WP_406700527.1">
    <property type="nucleotide sequence ID" value="NZ_CP155447.1"/>
</dbReference>
<evidence type="ECO:0000256" key="1">
    <source>
        <dbReference type="ARBA" id="ARBA00007730"/>
    </source>
</evidence>
<gene>
    <name evidence="5" type="ORF">V5E97_17125</name>
</gene>
<dbReference type="SUPFAM" id="SSF51197">
    <property type="entry name" value="Clavaminate synthase-like"/>
    <property type="match status" value="1"/>
</dbReference>
<dbReference type="PANTHER" id="PTHR46332:SF5">
    <property type="entry name" value="ASPARTATE BETA-HYDROXYLASE DOMAIN CONTAINING 2"/>
    <property type="match status" value="1"/>
</dbReference>
<dbReference type="Gene3D" id="2.60.120.330">
    <property type="entry name" value="B-lactam Antibiotic, Isopenicillin N Synthase, Chain"/>
    <property type="match status" value="1"/>
</dbReference>
<dbReference type="EMBL" id="CP155447">
    <property type="protein sequence ID" value="XBH07688.1"/>
    <property type="molecule type" value="Genomic_DNA"/>
</dbReference>
<dbReference type="PANTHER" id="PTHR46332">
    <property type="entry name" value="ASPARTATE BETA-HYDROXYLASE DOMAIN-CONTAINING PROTEIN 2"/>
    <property type="match status" value="1"/>
</dbReference>
<evidence type="ECO:0000313" key="5">
    <source>
        <dbReference type="EMBL" id="XBH07688.1"/>
    </source>
</evidence>
<sequence>MNYINLVGILDVVNSVFDLYTGGKRRPVFFDKAATCPPLAELDNQAQVIREELLALLPEKSQIPRYHDLDQMQKRISAGGDPEKSWKIFYLYIMGEKPNENRAKCPQTSALLDQVPGLFQAFFSILDGGKSIPAHRGPYRGYLRYHLGLVVPKVNPPSIRIKDQHYTWKVGESILFDDSWNHEVYNEGEEDRVVLIVDIRRPMPLPFAMFNRFVESVMRLVYGKQILKKLT</sequence>
<protein>
    <submittedName>
        <fullName evidence="5">Aspartyl/asparaginyl beta-hydroxylase domain-containing protein</fullName>
    </submittedName>
</protein>
<evidence type="ECO:0000256" key="2">
    <source>
        <dbReference type="ARBA" id="ARBA00022964"/>
    </source>
</evidence>
<comment type="similarity">
    <text evidence="1">Belongs to the aspartyl/asparaginyl beta-hydroxylase family.</text>
</comment>
<dbReference type="InterPro" id="IPR051821">
    <property type="entry name" value="Asp/Asn_beta-hydroxylase"/>
</dbReference>
<organism evidence="5">
    <name type="scientific">Singulisphaera sp. Ch08</name>
    <dbReference type="NCBI Taxonomy" id="3120278"/>
    <lineage>
        <taxon>Bacteria</taxon>
        <taxon>Pseudomonadati</taxon>
        <taxon>Planctomycetota</taxon>
        <taxon>Planctomycetia</taxon>
        <taxon>Isosphaerales</taxon>
        <taxon>Isosphaeraceae</taxon>
        <taxon>Singulisphaera</taxon>
    </lineage>
</organism>
<proteinExistence type="inferred from homology"/>
<keyword evidence="3" id="KW-0560">Oxidoreductase</keyword>
<evidence type="ECO:0000259" key="4">
    <source>
        <dbReference type="Pfam" id="PF05118"/>
    </source>
</evidence>
<feature type="domain" description="Aspartyl/asparaginy/proline hydroxylase" evidence="4">
    <location>
        <begin position="44"/>
        <end position="202"/>
    </location>
</feature>
<dbReference type="Pfam" id="PF05118">
    <property type="entry name" value="Asp_Arg_Hydrox"/>
    <property type="match status" value="1"/>
</dbReference>
<dbReference type="InterPro" id="IPR027443">
    <property type="entry name" value="IPNS-like_sf"/>
</dbReference>
<dbReference type="InterPro" id="IPR007803">
    <property type="entry name" value="Asp/Arg/Pro-Hydrxlase"/>
</dbReference>